<keyword evidence="3" id="KW-0813">Transport</keyword>
<evidence type="ECO:0000256" key="3">
    <source>
        <dbReference type="ARBA" id="ARBA00022448"/>
    </source>
</evidence>
<dbReference type="GO" id="GO:0005886">
    <property type="term" value="C:plasma membrane"/>
    <property type="evidence" value="ECO:0007669"/>
    <property type="project" value="TreeGrafter"/>
</dbReference>
<evidence type="ECO:0000256" key="6">
    <source>
        <dbReference type="ARBA" id="ARBA00023136"/>
    </source>
</evidence>
<dbReference type="GO" id="GO:0015141">
    <property type="term" value="F:succinate transmembrane transporter activity"/>
    <property type="evidence" value="ECO:0007669"/>
    <property type="project" value="UniProtKB-ARBA"/>
</dbReference>
<evidence type="ECO:0000256" key="1">
    <source>
        <dbReference type="ARBA" id="ARBA00004141"/>
    </source>
</evidence>
<name>A0A8S3ZQ01_9EUPU</name>
<dbReference type="AlphaFoldDB" id="A0A8S3ZQ01"/>
<feature type="transmembrane region" description="Helical" evidence="7">
    <location>
        <begin position="258"/>
        <end position="278"/>
    </location>
</feature>
<proteinExistence type="inferred from homology"/>
<dbReference type="PROSITE" id="PS01271">
    <property type="entry name" value="NA_SULFATE"/>
    <property type="match status" value="1"/>
</dbReference>
<feature type="transmembrane region" description="Helical" evidence="7">
    <location>
        <begin position="199"/>
        <end position="221"/>
    </location>
</feature>
<keyword evidence="5 7" id="KW-1133">Transmembrane helix</keyword>
<gene>
    <name evidence="8" type="ORF">CUNI_LOCUS15024</name>
</gene>
<keyword evidence="9" id="KW-1185">Reference proteome</keyword>
<evidence type="ECO:0000256" key="4">
    <source>
        <dbReference type="ARBA" id="ARBA00022692"/>
    </source>
</evidence>
<organism evidence="8 9">
    <name type="scientific">Candidula unifasciata</name>
    <dbReference type="NCBI Taxonomy" id="100452"/>
    <lineage>
        <taxon>Eukaryota</taxon>
        <taxon>Metazoa</taxon>
        <taxon>Spiralia</taxon>
        <taxon>Lophotrochozoa</taxon>
        <taxon>Mollusca</taxon>
        <taxon>Gastropoda</taxon>
        <taxon>Heterobranchia</taxon>
        <taxon>Euthyneura</taxon>
        <taxon>Panpulmonata</taxon>
        <taxon>Eupulmonata</taxon>
        <taxon>Stylommatophora</taxon>
        <taxon>Helicina</taxon>
        <taxon>Helicoidea</taxon>
        <taxon>Geomitridae</taxon>
        <taxon>Candidula</taxon>
    </lineage>
</organism>
<dbReference type="Proteomes" id="UP000678393">
    <property type="component" value="Unassembled WGS sequence"/>
</dbReference>
<keyword evidence="4 7" id="KW-0812">Transmembrane</keyword>
<reference evidence="8" key="1">
    <citation type="submission" date="2021-04" db="EMBL/GenBank/DDBJ databases">
        <authorList>
            <consortium name="Molecular Ecology Group"/>
        </authorList>
    </citation>
    <scope>NUCLEOTIDE SEQUENCE</scope>
</reference>
<feature type="transmembrane region" description="Helical" evidence="7">
    <location>
        <begin position="435"/>
        <end position="454"/>
    </location>
</feature>
<accession>A0A8S3ZQ01</accession>
<feature type="transmembrane region" description="Helical" evidence="7">
    <location>
        <begin position="474"/>
        <end position="499"/>
    </location>
</feature>
<keyword evidence="6 7" id="KW-0472">Membrane</keyword>
<evidence type="ECO:0000313" key="8">
    <source>
        <dbReference type="EMBL" id="CAG5129466.1"/>
    </source>
</evidence>
<feature type="non-terminal residue" evidence="8">
    <location>
        <position position="544"/>
    </location>
</feature>
<protein>
    <recommendedName>
        <fullName evidence="10">Solute carrier family 13 member 2</fullName>
    </recommendedName>
</protein>
<feature type="transmembrane region" description="Helical" evidence="7">
    <location>
        <begin position="383"/>
        <end position="403"/>
    </location>
</feature>
<dbReference type="Pfam" id="PF00939">
    <property type="entry name" value="Na_sulph_symp"/>
    <property type="match status" value="1"/>
</dbReference>
<feature type="transmembrane region" description="Helical" evidence="7">
    <location>
        <begin position="353"/>
        <end position="371"/>
    </location>
</feature>
<dbReference type="InterPro" id="IPR031312">
    <property type="entry name" value="Na/sul_symport_CS"/>
</dbReference>
<evidence type="ECO:0000256" key="7">
    <source>
        <dbReference type="SAM" id="Phobius"/>
    </source>
</evidence>
<evidence type="ECO:0000313" key="9">
    <source>
        <dbReference type="Proteomes" id="UP000678393"/>
    </source>
</evidence>
<evidence type="ECO:0008006" key="10">
    <source>
        <dbReference type="Google" id="ProtNLM"/>
    </source>
</evidence>
<dbReference type="PANTHER" id="PTHR10283">
    <property type="entry name" value="SOLUTE CARRIER FAMILY 13 MEMBER"/>
    <property type="match status" value="1"/>
</dbReference>
<evidence type="ECO:0000256" key="2">
    <source>
        <dbReference type="ARBA" id="ARBA00006772"/>
    </source>
</evidence>
<evidence type="ECO:0000256" key="5">
    <source>
        <dbReference type="ARBA" id="ARBA00022989"/>
    </source>
</evidence>
<comment type="subcellular location">
    <subcellularLocation>
        <location evidence="1">Membrane</location>
        <topology evidence="1">Multi-pass membrane protein</topology>
    </subcellularLocation>
</comment>
<dbReference type="PANTHER" id="PTHR10283:SF82">
    <property type="entry name" value="SOLUTE CARRIER FAMILY 13 MEMBER 2"/>
    <property type="match status" value="1"/>
</dbReference>
<comment type="caution">
    <text evidence="8">The sequence shown here is derived from an EMBL/GenBank/DDBJ whole genome shotgun (WGS) entry which is preliminary data.</text>
</comment>
<comment type="similarity">
    <text evidence="2">Belongs to the SLC13A/DASS transporter (TC 2.A.47) family. NADC subfamily.</text>
</comment>
<dbReference type="EMBL" id="CAJHNH020003507">
    <property type="protein sequence ID" value="CAG5129466.1"/>
    <property type="molecule type" value="Genomic_DNA"/>
</dbReference>
<sequence length="544" mass="60562">LSTLPLSNTASLPLSLSHYPFIFCWKKIAVAVEKWNLHKRLALRTLTLVGPEPKWLLLGVMLPTWILSMWMSNTATTAMMMPIVTAILHQIKDCQSQDCHEEILMDEHHGMVITVDGTENNYTDHKKKEIEIEERRLTYNRAERENQFLGFAKTFSLAAAFSSNIGGMATLTGTPPNVIFKGLSDSLYLKYAAANPVNFANWLALGIPMAIILFVFLWLWMQLYSQGLSCLKFWKKDKTCYEKVRISLREEYVKMGPMSFAEILVLINFVLLALLWVTRKPGFIPGWNSLFDPGYVGDSTPAIAISVLLFILPARPPAWLWCCRSKTDAVSEVLEELPIYEPILDWNTVNKRMAWGVLLLMGGGFALADACEVSGLSAWMSTYLEGLASLPTWVTASLLSLLVTSITQVTSNAATTTLFIPIVGDLAVRMGLNPLYFMIPCTVASSLAFLLPVATPPNAIVFAAGYLKVKDMVLAGLPINIFAIILLNIALNSWVASVYDLFNLPDEFRIGVYNHTSNVTESLNILNPNGNQTDTLYNISRLSN</sequence>
<dbReference type="OrthoDB" id="6493944at2759"/>
<dbReference type="InterPro" id="IPR001898">
    <property type="entry name" value="SLC13A/DASS"/>
</dbReference>